<evidence type="ECO:0000256" key="3">
    <source>
        <dbReference type="ARBA" id="ARBA00022692"/>
    </source>
</evidence>
<protein>
    <submittedName>
        <fullName evidence="9">ABC transporter permease</fullName>
    </submittedName>
</protein>
<evidence type="ECO:0000313" key="9">
    <source>
        <dbReference type="EMBL" id="MDG3006191.1"/>
    </source>
</evidence>
<dbReference type="RefSeq" id="WP_277862491.1">
    <property type="nucleotide sequence ID" value="NZ_JARRAG010000002.1"/>
</dbReference>
<evidence type="ECO:0000256" key="1">
    <source>
        <dbReference type="ARBA" id="ARBA00004651"/>
    </source>
</evidence>
<feature type="domain" description="ABC3 transporter permease C-terminal" evidence="7">
    <location>
        <begin position="277"/>
        <end position="390"/>
    </location>
</feature>
<keyword evidence="2" id="KW-1003">Cell membrane</keyword>
<dbReference type="Proteomes" id="UP001216907">
    <property type="component" value="Unassembled WGS sequence"/>
</dbReference>
<evidence type="ECO:0000256" key="4">
    <source>
        <dbReference type="ARBA" id="ARBA00022989"/>
    </source>
</evidence>
<evidence type="ECO:0000313" key="10">
    <source>
        <dbReference type="Proteomes" id="UP001216907"/>
    </source>
</evidence>
<feature type="domain" description="MacB-like periplasmic core" evidence="8">
    <location>
        <begin position="18"/>
        <end position="231"/>
    </location>
</feature>
<evidence type="ECO:0000259" key="7">
    <source>
        <dbReference type="Pfam" id="PF02687"/>
    </source>
</evidence>
<name>A0ABT6FFC0_9BACT</name>
<evidence type="ECO:0000259" key="8">
    <source>
        <dbReference type="Pfam" id="PF12704"/>
    </source>
</evidence>
<dbReference type="Pfam" id="PF12704">
    <property type="entry name" value="MacB_PCD"/>
    <property type="match status" value="1"/>
</dbReference>
<keyword evidence="5 6" id="KW-0472">Membrane</keyword>
<organism evidence="9 10">
    <name type="scientific">Paludisphaera mucosa</name>
    <dbReference type="NCBI Taxonomy" id="3030827"/>
    <lineage>
        <taxon>Bacteria</taxon>
        <taxon>Pseudomonadati</taxon>
        <taxon>Planctomycetota</taxon>
        <taxon>Planctomycetia</taxon>
        <taxon>Isosphaerales</taxon>
        <taxon>Isosphaeraceae</taxon>
        <taxon>Paludisphaera</taxon>
    </lineage>
</organism>
<accession>A0ABT6FFC0</accession>
<evidence type="ECO:0000256" key="2">
    <source>
        <dbReference type="ARBA" id="ARBA00022475"/>
    </source>
</evidence>
<feature type="transmembrane region" description="Helical" evidence="6">
    <location>
        <begin position="271"/>
        <end position="291"/>
    </location>
</feature>
<dbReference type="InterPro" id="IPR025857">
    <property type="entry name" value="MacB_PCD"/>
</dbReference>
<dbReference type="PANTHER" id="PTHR43738">
    <property type="entry name" value="ABC TRANSPORTER, MEMBRANE PROTEIN"/>
    <property type="match status" value="1"/>
</dbReference>
<keyword evidence="10" id="KW-1185">Reference proteome</keyword>
<feature type="transmembrane region" description="Helical" evidence="6">
    <location>
        <begin position="364"/>
        <end position="387"/>
    </location>
</feature>
<comment type="caution">
    <text evidence="9">The sequence shown here is derived from an EMBL/GenBank/DDBJ whole genome shotgun (WGS) entry which is preliminary data.</text>
</comment>
<dbReference type="Pfam" id="PF02687">
    <property type="entry name" value="FtsX"/>
    <property type="match status" value="1"/>
</dbReference>
<evidence type="ECO:0000256" key="5">
    <source>
        <dbReference type="ARBA" id="ARBA00023136"/>
    </source>
</evidence>
<feature type="transmembrane region" description="Helical" evidence="6">
    <location>
        <begin position="312"/>
        <end position="332"/>
    </location>
</feature>
<proteinExistence type="predicted"/>
<dbReference type="InterPro" id="IPR051125">
    <property type="entry name" value="ABC-4/HrtB_transporter"/>
</dbReference>
<comment type="subcellular location">
    <subcellularLocation>
        <location evidence="1">Cell membrane</location>
        <topology evidence="1">Multi-pass membrane protein</topology>
    </subcellularLocation>
</comment>
<reference evidence="9 10" key="1">
    <citation type="submission" date="2023-03" db="EMBL/GenBank/DDBJ databases">
        <title>Paludisphaera mucosa sp. nov. a novel planctomycete from northern fen.</title>
        <authorList>
            <person name="Ivanova A."/>
        </authorList>
    </citation>
    <scope>NUCLEOTIDE SEQUENCE [LARGE SCALE GENOMIC DNA]</scope>
    <source>
        <strain evidence="9 10">Pla2</strain>
    </source>
</reference>
<gene>
    <name evidence="9" type="ORF">PZE19_20665</name>
</gene>
<keyword evidence="3 6" id="KW-0812">Transmembrane</keyword>
<dbReference type="PANTHER" id="PTHR43738:SF3">
    <property type="entry name" value="ABC TRANSPORTER PERMEASE"/>
    <property type="match status" value="1"/>
</dbReference>
<dbReference type="EMBL" id="JARRAG010000002">
    <property type="protein sequence ID" value="MDG3006191.1"/>
    <property type="molecule type" value="Genomic_DNA"/>
</dbReference>
<feature type="transmembrane region" description="Helical" evidence="6">
    <location>
        <begin position="20"/>
        <end position="41"/>
    </location>
</feature>
<dbReference type="InterPro" id="IPR003838">
    <property type="entry name" value="ABC3_permease_C"/>
</dbReference>
<keyword evidence="4 6" id="KW-1133">Transmembrane helix</keyword>
<evidence type="ECO:0000256" key="6">
    <source>
        <dbReference type="SAM" id="Phobius"/>
    </source>
</evidence>
<sequence>MKYLTYILRNARRNPVRTGLTVASTAICLFLMMILLSFFAMNEEATKASRAYNRIIVMNANGFAGMVPVARVRQVAAMDGVAAATAFSWYGGKYQNERALFAQFAADADSVFDVLDEFKVPPDQLADFKANKDGAVIGRKLAQDLKLKVGDSLPLQGDIYPVDLKLNVRGIYDGSSRSDLRMCIFHYEYLDELLKQVSMASSGGSLATSSSQRSGNAGMVFVKCKAADSTAPLCRKIDDEYRSTEFPTRTQTEEAFGQMFSEMLGDLKDTIYWIGGAVVISLLFVAGNAMAMAMRERTTEVAVLKAIGFTKGLVLLLVLSEAVLVAGFGGALGSLGCKALCEAVDMSQFTGGMLPFFYVPWNTALIGLGVSFFVGLASGLAPAALAANASVIDGLRKVV</sequence>